<evidence type="ECO:0000313" key="2">
    <source>
        <dbReference type="Proteomes" id="UP000464658"/>
    </source>
</evidence>
<dbReference type="EMBL" id="AP021906">
    <property type="protein sequence ID" value="BBP89939.1"/>
    <property type="molecule type" value="Genomic_DNA"/>
</dbReference>
<gene>
    <name evidence="1" type="ORF">BsIDN1_35570</name>
</gene>
<accession>A0A5S9MDB1</accession>
<reference evidence="1 2" key="1">
    <citation type="submission" date="2019-12" db="EMBL/GenBank/DDBJ databases">
        <title>Full genome sequence of a Bacillus safensis strain isolated from commercially available natto in Indonesia.</title>
        <authorList>
            <person name="Yoshida M."/>
            <person name="Uomi M."/>
            <person name="Waturangi D."/>
            <person name="Ekaputri J.J."/>
            <person name="Setiamarga D.H.E."/>
        </authorList>
    </citation>
    <scope>NUCLEOTIDE SEQUENCE [LARGE SCALE GENOMIC DNA]</scope>
    <source>
        <strain evidence="1 2">IDN1</strain>
    </source>
</reference>
<dbReference type="GO" id="GO:0016705">
    <property type="term" value="F:oxidoreductase activity, acting on paired donors, with incorporation or reduction of molecular oxygen"/>
    <property type="evidence" value="ECO:0007669"/>
    <property type="project" value="InterPro"/>
</dbReference>
<name>A0A5S9MDB1_BACIA</name>
<dbReference type="Proteomes" id="UP000464658">
    <property type="component" value="Chromosome"/>
</dbReference>
<organism evidence="1 2">
    <name type="scientific">Bacillus safensis</name>
    <dbReference type="NCBI Taxonomy" id="561879"/>
    <lineage>
        <taxon>Bacteria</taxon>
        <taxon>Bacillati</taxon>
        <taxon>Bacillota</taxon>
        <taxon>Bacilli</taxon>
        <taxon>Bacillales</taxon>
        <taxon>Bacillaceae</taxon>
        <taxon>Bacillus</taxon>
    </lineage>
</organism>
<sequence length="52" mass="6178">MGIKKKKKIELEAFIEATQADEVMINSDMFDHQERMRSYEIIGEIFQEAQEK</sequence>
<evidence type="ECO:0000313" key="1">
    <source>
        <dbReference type="EMBL" id="BBP89939.1"/>
    </source>
</evidence>
<dbReference type="InterPro" id="IPR036661">
    <property type="entry name" value="Luciferase-like_sf"/>
</dbReference>
<proteinExistence type="predicted"/>
<dbReference type="SUPFAM" id="SSF51679">
    <property type="entry name" value="Bacterial luciferase-like"/>
    <property type="match status" value="1"/>
</dbReference>
<protein>
    <submittedName>
        <fullName evidence="1">Uncharacterized protein</fullName>
    </submittedName>
</protein>
<dbReference type="AlphaFoldDB" id="A0A5S9MDB1"/>